<dbReference type="EMBL" id="FTNP01000001">
    <property type="protein sequence ID" value="SIR16457.1"/>
    <property type="molecule type" value="Genomic_DNA"/>
</dbReference>
<keyword evidence="1" id="KW-0812">Transmembrane</keyword>
<keyword evidence="1" id="KW-1133">Transmembrane helix</keyword>
<evidence type="ECO:0000313" key="3">
    <source>
        <dbReference type="EMBL" id="SIR16457.1"/>
    </source>
</evidence>
<dbReference type="InterPro" id="IPR018639">
    <property type="entry name" value="DUF2062"/>
</dbReference>
<gene>
    <name evidence="3" type="ORF">SAMN05421809_0514</name>
</gene>
<dbReference type="AlphaFoldDB" id="A0A1N6YPG9"/>
<reference evidence="3 4" key="1">
    <citation type="submission" date="2017-01" db="EMBL/GenBank/DDBJ databases">
        <authorList>
            <person name="Mah S.A."/>
            <person name="Swanson W.J."/>
            <person name="Moy G.W."/>
            <person name="Vacquier V.D."/>
        </authorList>
    </citation>
    <scope>NUCLEOTIDE SEQUENCE [LARGE SCALE GENOMIC DNA]</scope>
    <source>
        <strain evidence="3 4">CGMCC 1.8909</strain>
    </source>
</reference>
<accession>A0A1N6YPG9</accession>
<dbReference type="PANTHER" id="PTHR40547:SF1">
    <property type="entry name" value="SLL0298 PROTEIN"/>
    <property type="match status" value="1"/>
</dbReference>
<name>A0A1N6YPG9_9EURY</name>
<feature type="transmembrane region" description="Helical" evidence="1">
    <location>
        <begin position="78"/>
        <end position="101"/>
    </location>
</feature>
<dbReference type="STRING" id="588898.BB347_02655"/>
<proteinExistence type="predicted"/>
<dbReference type="Proteomes" id="UP000185687">
    <property type="component" value="Unassembled WGS sequence"/>
</dbReference>
<organism evidence="3 4">
    <name type="scientific">Natronorubrum daqingense</name>
    <dbReference type="NCBI Taxonomy" id="588898"/>
    <lineage>
        <taxon>Archaea</taxon>
        <taxon>Methanobacteriati</taxon>
        <taxon>Methanobacteriota</taxon>
        <taxon>Stenosarchaea group</taxon>
        <taxon>Halobacteria</taxon>
        <taxon>Halobacteriales</taxon>
        <taxon>Natrialbaceae</taxon>
        <taxon>Natronorubrum</taxon>
    </lineage>
</organism>
<feature type="transmembrane region" description="Helical" evidence="1">
    <location>
        <begin position="45"/>
        <end position="71"/>
    </location>
</feature>
<feature type="domain" description="DUF2062" evidence="2">
    <location>
        <begin position="28"/>
        <end position="158"/>
    </location>
</feature>
<keyword evidence="1" id="KW-0472">Membrane</keyword>
<evidence type="ECO:0000256" key="1">
    <source>
        <dbReference type="SAM" id="Phobius"/>
    </source>
</evidence>
<dbReference type="PANTHER" id="PTHR40547">
    <property type="entry name" value="SLL0298 PROTEIN"/>
    <property type="match status" value="1"/>
</dbReference>
<dbReference type="Pfam" id="PF09835">
    <property type="entry name" value="DUF2062"/>
    <property type="match status" value="1"/>
</dbReference>
<sequence>MAIAREGPTERIVRKRLQAYRDRVRAGLVKAFSEERTPREVAASFAMGVFVTALPTGGLGLGLFFVFVSIWPWISKPALFASVAVFNPFVKPAVYVVSFQVGAFVLGSESAASYEMLSSEFAWVALQQLLVGNVIIAVILSVIGYVVVLHLTRVHRRQSGEHVGMSLLSFVLGPFKR</sequence>
<feature type="transmembrane region" description="Helical" evidence="1">
    <location>
        <begin position="121"/>
        <end position="148"/>
    </location>
</feature>
<protein>
    <recommendedName>
        <fullName evidence="2">DUF2062 domain-containing protein</fullName>
    </recommendedName>
</protein>
<keyword evidence="4" id="KW-1185">Reference proteome</keyword>
<evidence type="ECO:0000259" key="2">
    <source>
        <dbReference type="Pfam" id="PF09835"/>
    </source>
</evidence>
<evidence type="ECO:0000313" key="4">
    <source>
        <dbReference type="Proteomes" id="UP000185687"/>
    </source>
</evidence>